<keyword evidence="2" id="KW-0472">Membrane</keyword>
<dbReference type="EMBL" id="SHLD01000001">
    <property type="protein sequence ID" value="RZU72141.1"/>
    <property type="molecule type" value="Genomic_DNA"/>
</dbReference>
<keyword evidence="2" id="KW-0812">Transmembrane</keyword>
<feature type="transmembrane region" description="Helical" evidence="2">
    <location>
        <begin position="12"/>
        <end position="30"/>
    </location>
</feature>
<comment type="caution">
    <text evidence="3">The sequence shown here is derived from an EMBL/GenBank/DDBJ whole genome shotgun (WGS) entry which is preliminary data.</text>
</comment>
<dbReference type="Proteomes" id="UP000294114">
    <property type="component" value="Unassembled WGS sequence"/>
</dbReference>
<proteinExistence type="predicted"/>
<accession>A0A4Q8B575</accession>
<feature type="region of interest" description="Disordered" evidence="1">
    <location>
        <begin position="59"/>
        <end position="83"/>
    </location>
</feature>
<sequence length="127" mass="13358">MRLFPKPDARFRAAAATLAAVALLVTMLIWRPDGILAVVLALVLVLLAMTAGVAVTAARESRDATPTAAHPPPGQPLPGGYGVDADTLEALDPRAVRDRRGLDADTLEALDPRAVRDSRSVNGISDR</sequence>
<evidence type="ECO:0000313" key="4">
    <source>
        <dbReference type="Proteomes" id="UP000294114"/>
    </source>
</evidence>
<name>A0A4Q8B575_9ACTN</name>
<gene>
    <name evidence="3" type="ORF">EV384_0483</name>
</gene>
<protein>
    <submittedName>
        <fullName evidence="3">Uncharacterized protein</fullName>
    </submittedName>
</protein>
<evidence type="ECO:0000256" key="2">
    <source>
        <dbReference type="SAM" id="Phobius"/>
    </source>
</evidence>
<feature type="transmembrane region" description="Helical" evidence="2">
    <location>
        <begin position="36"/>
        <end position="58"/>
    </location>
</feature>
<dbReference type="OrthoDB" id="3381939at2"/>
<keyword evidence="2" id="KW-1133">Transmembrane helix</keyword>
<evidence type="ECO:0000313" key="3">
    <source>
        <dbReference type="EMBL" id="RZU72141.1"/>
    </source>
</evidence>
<dbReference type="AlphaFoldDB" id="A0A4Q8B575"/>
<dbReference type="RefSeq" id="WP_130329704.1">
    <property type="nucleotide sequence ID" value="NZ_SHLD01000001.1"/>
</dbReference>
<reference evidence="3 4" key="1">
    <citation type="submission" date="2019-02" db="EMBL/GenBank/DDBJ databases">
        <title>Sequencing the genomes of 1000 actinobacteria strains.</title>
        <authorList>
            <person name="Klenk H.-P."/>
        </authorList>
    </citation>
    <scope>NUCLEOTIDE SEQUENCE [LARGE SCALE GENOMIC DNA]</scope>
    <source>
        <strain evidence="3 4">DSM 45612</strain>
    </source>
</reference>
<evidence type="ECO:0000256" key="1">
    <source>
        <dbReference type="SAM" id="MobiDB-lite"/>
    </source>
</evidence>
<keyword evidence="4" id="KW-1185">Reference proteome</keyword>
<organism evidence="3 4">
    <name type="scientific">Micromonospora kangleipakensis</name>
    <dbReference type="NCBI Taxonomy" id="1077942"/>
    <lineage>
        <taxon>Bacteria</taxon>
        <taxon>Bacillati</taxon>
        <taxon>Actinomycetota</taxon>
        <taxon>Actinomycetes</taxon>
        <taxon>Micromonosporales</taxon>
        <taxon>Micromonosporaceae</taxon>
        <taxon>Micromonospora</taxon>
    </lineage>
</organism>